<dbReference type="RefSeq" id="WP_249277983.1">
    <property type="nucleotide sequence ID" value="NZ_OBMM01000001.1"/>
</dbReference>
<feature type="transmembrane region" description="Helical" evidence="6">
    <location>
        <begin position="284"/>
        <end position="307"/>
    </location>
</feature>
<dbReference type="EMBL" id="OBMM01000001">
    <property type="protein sequence ID" value="SOB93366.1"/>
    <property type="molecule type" value="Genomic_DNA"/>
</dbReference>
<keyword evidence="4 6" id="KW-1133">Transmembrane helix</keyword>
<evidence type="ECO:0000256" key="4">
    <source>
        <dbReference type="ARBA" id="ARBA00022989"/>
    </source>
</evidence>
<dbReference type="InterPro" id="IPR002528">
    <property type="entry name" value="MATE_fam"/>
</dbReference>
<dbReference type="AlphaFoldDB" id="A0A285RGX1"/>
<dbReference type="NCBIfam" id="TIGR00797">
    <property type="entry name" value="matE"/>
    <property type="match status" value="1"/>
</dbReference>
<evidence type="ECO:0000256" key="1">
    <source>
        <dbReference type="ARBA" id="ARBA00004141"/>
    </source>
</evidence>
<dbReference type="InterPro" id="IPR044644">
    <property type="entry name" value="DinF-like"/>
</dbReference>
<dbReference type="PANTHER" id="PTHR42893">
    <property type="entry name" value="PROTEIN DETOXIFICATION 44, CHLOROPLASTIC-RELATED"/>
    <property type="match status" value="1"/>
</dbReference>
<comment type="similarity">
    <text evidence="2">Belongs to the multi antimicrobial extrusion (MATE) (TC 2.A.66.1) family.</text>
</comment>
<gene>
    <name evidence="7" type="ORF">SAMN05428964_101755</name>
</gene>
<proteinExistence type="inferred from homology"/>
<protein>
    <submittedName>
        <fullName evidence="7">Multidrug resistance protein, MATE family</fullName>
    </submittedName>
</protein>
<evidence type="ECO:0000313" key="8">
    <source>
        <dbReference type="Proteomes" id="UP000219068"/>
    </source>
</evidence>
<feature type="transmembrane region" description="Helical" evidence="6">
    <location>
        <begin position="253"/>
        <end position="272"/>
    </location>
</feature>
<sequence length="453" mass="49371">MSSPTSSRVSLTRRWVGKGDRRVLALTLPIILSNATVPLLGAVDTAVVGHLDSPHYIGAVAVGALIFSYVFWSFGFLRMATTGLAAQAYGRRDPNGVRAVFARAALIAVTAGLAVMVLQWPIIELAMALIRPTAAVEAAARDYFHVRIWASPATLMQYCMLGWLLAMRDARAVFIFQVVLNSLNMVLDILFVQGFGWDVKGVAGATVIADYSGVMLGWFLMQPHLKRLGGTWRGIGIFDRRQLARLMKINGDIFVRTMALTSAFAIFTSFSARFGEVTLAANAVLQNFLMFGSFALDGFAHAAETLVGQAYGAERRKQFLWAVRKTTIWAIASAVVMAAIFGLAGPWIIDGLTSIPEVRAASYSYLLWAVMLPITGVLGFQFDGVFLGAMQTKHWRNMMLLSVAIYAGMAWGAVVADSNHLLWASFNAFFLLRGVTLAVLFPTIIPDRRGATV</sequence>
<feature type="transmembrane region" description="Helical" evidence="6">
    <location>
        <begin position="422"/>
        <end position="445"/>
    </location>
</feature>
<evidence type="ECO:0000313" key="7">
    <source>
        <dbReference type="EMBL" id="SOB93366.1"/>
    </source>
</evidence>
<feature type="transmembrane region" description="Helical" evidence="6">
    <location>
        <begin position="173"/>
        <end position="195"/>
    </location>
</feature>
<organism evidence="7 8">
    <name type="scientific">Thalassospira xiamenensis</name>
    <dbReference type="NCBI Taxonomy" id="220697"/>
    <lineage>
        <taxon>Bacteria</taxon>
        <taxon>Pseudomonadati</taxon>
        <taxon>Pseudomonadota</taxon>
        <taxon>Alphaproteobacteria</taxon>
        <taxon>Rhodospirillales</taxon>
        <taxon>Thalassospiraceae</taxon>
        <taxon>Thalassospira</taxon>
    </lineage>
</organism>
<evidence type="ECO:0000256" key="5">
    <source>
        <dbReference type="ARBA" id="ARBA00023136"/>
    </source>
</evidence>
<feature type="transmembrane region" description="Helical" evidence="6">
    <location>
        <begin position="398"/>
        <end position="416"/>
    </location>
</feature>
<feature type="transmembrane region" description="Helical" evidence="6">
    <location>
        <begin position="23"/>
        <end position="43"/>
    </location>
</feature>
<feature type="transmembrane region" description="Helical" evidence="6">
    <location>
        <begin position="143"/>
        <end position="166"/>
    </location>
</feature>
<feature type="transmembrane region" description="Helical" evidence="6">
    <location>
        <begin position="365"/>
        <end position="386"/>
    </location>
</feature>
<dbReference type="GO" id="GO:0042910">
    <property type="term" value="F:xenobiotic transmembrane transporter activity"/>
    <property type="evidence" value="ECO:0007669"/>
    <property type="project" value="InterPro"/>
</dbReference>
<reference evidence="7 8" key="1">
    <citation type="submission" date="2017-08" db="EMBL/GenBank/DDBJ databases">
        <authorList>
            <person name="de Groot N.N."/>
        </authorList>
    </citation>
    <scope>NUCLEOTIDE SEQUENCE [LARGE SCALE GENOMIC DNA]</scope>
    <source>
        <strain evidence="7 8">USBA 78</strain>
    </source>
</reference>
<feature type="transmembrane region" description="Helical" evidence="6">
    <location>
        <begin position="55"/>
        <end position="79"/>
    </location>
</feature>
<feature type="transmembrane region" description="Helical" evidence="6">
    <location>
        <begin position="328"/>
        <end position="349"/>
    </location>
</feature>
<dbReference type="GO" id="GO:0005886">
    <property type="term" value="C:plasma membrane"/>
    <property type="evidence" value="ECO:0007669"/>
    <property type="project" value="TreeGrafter"/>
</dbReference>
<keyword evidence="3 6" id="KW-0812">Transmembrane</keyword>
<evidence type="ECO:0000256" key="6">
    <source>
        <dbReference type="SAM" id="Phobius"/>
    </source>
</evidence>
<feature type="transmembrane region" description="Helical" evidence="6">
    <location>
        <begin position="100"/>
        <end position="123"/>
    </location>
</feature>
<dbReference type="PANTHER" id="PTHR42893:SF46">
    <property type="entry name" value="PROTEIN DETOXIFICATION 44, CHLOROPLASTIC"/>
    <property type="match status" value="1"/>
</dbReference>
<comment type="subcellular location">
    <subcellularLocation>
        <location evidence="1">Membrane</location>
        <topology evidence="1">Multi-pass membrane protein</topology>
    </subcellularLocation>
</comment>
<evidence type="ECO:0000256" key="2">
    <source>
        <dbReference type="ARBA" id="ARBA00010199"/>
    </source>
</evidence>
<evidence type="ECO:0000256" key="3">
    <source>
        <dbReference type="ARBA" id="ARBA00022692"/>
    </source>
</evidence>
<dbReference type="Proteomes" id="UP000219068">
    <property type="component" value="Unassembled WGS sequence"/>
</dbReference>
<name>A0A285RGX1_9PROT</name>
<dbReference type="Pfam" id="PF01554">
    <property type="entry name" value="MatE"/>
    <property type="match status" value="2"/>
</dbReference>
<dbReference type="GO" id="GO:0015297">
    <property type="term" value="F:antiporter activity"/>
    <property type="evidence" value="ECO:0007669"/>
    <property type="project" value="InterPro"/>
</dbReference>
<accession>A0A285RGX1</accession>
<feature type="transmembrane region" description="Helical" evidence="6">
    <location>
        <begin position="201"/>
        <end position="221"/>
    </location>
</feature>
<keyword evidence="5 6" id="KW-0472">Membrane</keyword>
<dbReference type="CDD" id="cd13136">
    <property type="entry name" value="MATE_DinF_like"/>
    <property type="match status" value="1"/>
</dbReference>